<feature type="domain" description="Multi-ubiquitin" evidence="1">
    <location>
        <begin position="106"/>
        <end position="171"/>
    </location>
</feature>
<evidence type="ECO:0000313" key="3">
    <source>
        <dbReference type="Proteomes" id="UP000316093"/>
    </source>
</evidence>
<dbReference type="AlphaFoldDB" id="A0A4Y5Z4F1"/>
<dbReference type="InterPro" id="IPR027802">
    <property type="entry name" value="Multi-ubiquitin_dom"/>
</dbReference>
<dbReference type="Pfam" id="PF14452">
    <property type="entry name" value="Multi_ubiq"/>
    <property type="match status" value="3"/>
</dbReference>
<dbReference type="EMBL" id="CP041046">
    <property type="protein sequence ID" value="QDE39806.1"/>
    <property type="molecule type" value="Genomic_DNA"/>
</dbReference>
<dbReference type="Proteomes" id="UP000316093">
    <property type="component" value="Chromosome"/>
</dbReference>
<keyword evidence="3" id="KW-1185">Reference proteome</keyword>
<sequence>MMNTPFDATVEDIAQAARDGRPPRDHGPYGLRVGDDHLHYTAAVLADPVPLGAQILEAAGLNPVREYMLLQIMRDGSTKEVRAEDSVDLRQPGLETFVAFHGDRLYRLTLNDRSMDWGTRWITAAVLLTLARVDPAAFEVVLLHPQGQNRVLSGEDRADLDDPGVERFETIPLAIEIFVNTEPKVVHQRVLDFWQVVRLEYPHADPSQAQASYTVTYAKGPKANPSGTLVKGQSVVVKQRMEFDVFVTDRS</sequence>
<reference evidence="2 3" key="1">
    <citation type="submission" date="2019-06" db="EMBL/GenBank/DDBJ databases">
        <title>A complete genome sequence for Luteibacter pinisoli MAH-14.</title>
        <authorList>
            <person name="Baltrus D.A."/>
        </authorList>
    </citation>
    <scope>NUCLEOTIDE SEQUENCE [LARGE SCALE GENOMIC DNA]</scope>
    <source>
        <strain evidence="2 3">MAH-14</strain>
    </source>
</reference>
<organism evidence="2 3">
    <name type="scientific">Luteibacter pinisoli</name>
    <dbReference type="NCBI Taxonomy" id="2589080"/>
    <lineage>
        <taxon>Bacteria</taxon>
        <taxon>Pseudomonadati</taxon>
        <taxon>Pseudomonadota</taxon>
        <taxon>Gammaproteobacteria</taxon>
        <taxon>Lysobacterales</taxon>
        <taxon>Rhodanobacteraceae</taxon>
        <taxon>Luteibacter</taxon>
    </lineage>
</organism>
<dbReference type="KEGG" id="lpy:FIV34_11605"/>
<evidence type="ECO:0000259" key="1">
    <source>
        <dbReference type="Pfam" id="PF14452"/>
    </source>
</evidence>
<dbReference type="RefSeq" id="WP_139982887.1">
    <property type="nucleotide sequence ID" value="NZ_CP041046.1"/>
</dbReference>
<feature type="domain" description="Multi-ubiquitin" evidence="1">
    <location>
        <begin position="176"/>
        <end position="248"/>
    </location>
</feature>
<gene>
    <name evidence="2" type="ORF">FIV34_11605</name>
</gene>
<feature type="domain" description="Multi-ubiquitin" evidence="1">
    <location>
        <begin position="45"/>
        <end position="100"/>
    </location>
</feature>
<proteinExistence type="predicted"/>
<name>A0A4Y5Z4F1_9GAMM</name>
<accession>A0A4Y5Z4F1</accession>
<evidence type="ECO:0000313" key="2">
    <source>
        <dbReference type="EMBL" id="QDE39806.1"/>
    </source>
</evidence>
<dbReference type="OrthoDB" id="256126at2"/>
<protein>
    <recommendedName>
        <fullName evidence="1">Multi-ubiquitin domain-containing protein</fullName>
    </recommendedName>
</protein>